<dbReference type="PANTHER" id="PTHR14087:SF7">
    <property type="entry name" value="THYMOCYTE NUCLEAR PROTEIN 1"/>
    <property type="match status" value="1"/>
</dbReference>
<dbReference type="AlphaFoldDB" id="A0A858SS00"/>
<dbReference type="SUPFAM" id="SSF88697">
    <property type="entry name" value="PUA domain-like"/>
    <property type="match status" value="1"/>
</dbReference>
<dbReference type="InterPro" id="IPR015947">
    <property type="entry name" value="PUA-like_sf"/>
</dbReference>
<evidence type="ECO:0000313" key="3">
    <source>
        <dbReference type="Proteomes" id="UP000503308"/>
    </source>
</evidence>
<dbReference type="CDD" id="cd21133">
    <property type="entry name" value="EVE"/>
    <property type="match status" value="1"/>
</dbReference>
<dbReference type="InterPro" id="IPR047197">
    <property type="entry name" value="THYN1-like_EVE"/>
</dbReference>
<dbReference type="KEGG" id="rpon:G3256_00210"/>
<dbReference type="EMBL" id="CP048788">
    <property type="protein sequence ID" value="QJF49696.1"/>
    <property type="molecule type" value="Genomic_DNA"/>
</dbReference>
<evidence type="ECO:0000313" key="2">
    <source>
        <dbReference type="EMBL" id="QJF49696.1"/>
    </source>
</evidence>
<dbReference type="Proteomes" id="UP000503308">
    <property type="component" value="Chromosome"/>
</dbReference>
<dbReference type="PANTHER" id="PTHR14087">
    <property type="entry name" value="THYMOCYTE NUCLEAR PROTEIN 1"/>
    <property type="match status" value="1"/>
</dbReference>
<protein>
    <submittedName>
        <fullName evidence="2">EVE domain-containing protein</fullName>
    </submittedName>
</protein>
<dbReference type="Pfam" id="PF01878">
    <property type="entry name" value="EVE"/>
    <property type="match status" value="1"/>
</dbReference>
<proteinExistence type="predicted"/>
<accession>A0A858SS00</accession>
<organism evidence="2 3">
    <name type="scientific">Roseobacter ponti</name>
    <dbReference type="NCBI Taxonomy" id="1891787"/>
    <lineage>
        <taxon>Bacteria</taxon>
        <taxon>Pseudomonadati</taxon>
        <taxon>Pseudomonadota</taxon>
        <taxon>Alphaproteobacteria</taxon>
        <taxon>Rhodobacterales</taxon>
        <taxon>Roseobacteraceae</taxon>
        <taxon>Roseobacter</taxon>
    </lineage>
</organism>
<sequence length="139" mass="16063">MAHWLFKSEPSTWGWDDQVAKGETGEEWDGVRNYQARNFMREMKKGDTGFFYHSQKERAVVGIVEVIREAHPDSTTEDDRWECVDIKAVKPVETPVTLDRIKEEPDLADMVLVRNSRLSVQPVTPDEWRIVCRLAGLSD</sequence>
<dbReference type="Gene3D" id="3.10.590.10">
    <property type="entry name" value="ph1033 like domains"/>
    <property type="match status" value="1"/>
</dbReference>
<feature type="domain" description="EVE" evidence="1">
    <location>
        <begin position="2"/>
        <end position="133"/>
    </location>
</feature>
<dbReference type="InterPro" id="IPR052181">
    <property type="entry name" value="5hmC_binding"/>
</dbReference>
<name>A0A858SS00_9RHOB</name>
<reference evidence="2 3" key="1">
    <citation type="submission" date="2020-02" db="EMBL/GenBank/DDBJ databases">
        <title>Genome sequence of Roseobacter ponti.</title>
        <authorList>
            <person name="Hollensteiner J."/>
            <person name="Schneider D."/>
            <person name="Poehlein A."/>
            <person name="Daniel R."/>
        </authorList>
    </citation>
    <scope>NUCLEOTIDE SEQUENCE [LARGE SCALE GENOMIC DNA]</scope>
    <source>
        <strain evidence="2 3">DSM 106830</strain>
    </source>
</reference>
<evidence type="ECO:0000259" key="1">
    <source>
        <dbReference type="Pfam" id="PF01878"/>
    </source>
</evidence>
<keyword evidence="3" id="KW-1185">Reference proteome</keyword>
<dbReference type="InterPro" id="IPR002740">
    <property type="entry name" value="EVE_domain"/>
</dbReference>
<gene>
    <name evidence="2" type="ORF">G3256_00210</name>
</gene>
<dbReference type="RefSeq" id="WP_169638920.1">
    <property type="nucleotide sequence ID" value="NZ_CP048788.1"/>
</dbReference>